<dbReference type="InterPro" id="IPR003676">
    <property type="entry name" value="SAUR_fam"/>
</dbReference>
<accession>A0A5N6NPG7</accession>
<dbReference type="OrthoDB" id="1936278at2759"/>
<protein>
    <recommendedName>
        <fullName evidence="4">Auxin-responsive protein</fullName>
    </recommendedName>
</protein>
<comment type="caution">
    <text evidence="2">The sequence shown here is derived from an EMBL/GenBank/DDBJ whole genome shotgun (WGS) entry which is preliminary data.</text>
</comment>
<evidence type="ECO:0000256" key="1">
    <source>
        <dbReference type="ARBA" id="ARBA00006974"/>
    </source>
</evidence>
<organism evidence="2 3">
    <name type="scientific">Mikania micrantha</name>
    <name type="common">bitter vine</name>
    <dbReference type="NCBI Taxonomy" id="192012"/>
    <lineage>
        <taxon>Eukaryota</taxon>
        <taxon>Viridiplantae</taxon>
        <taxon>Streptophyta</taxon>
        <taxon>Embryophyta</taxon>
        <taxon>Tracheophyta</taxon>
        <taxon>Spermatophyta</taxon>
        <taxon>Magnoliopsida</taxon>
        <taxon>eudicotyledons</taxon>
        <taxon>Gunneridae</taxon>
        <taxon>Pentapetalae</taxon>
        <taxon>asterids</taxon>
        <taxon>campanulids</taxon>
        <taxon>Asterales</taxon>
        <taxon>Asteraceae</taxon>
        <taxon>Asteroideae</taxon>
        <taxon>Heliantheae alliance</taxon>
        <taxon>Eupatorieae</taxon>
        <taxon>Mikania</taxon>
    </lineage>
</organism>
<dbReference type="PANTHER" id="PTHR31175">
    <property type="entry name" value="AUXIN-RESPONSIVE FAMILY PROTEIN"/>
    <property type="match status" value="1"/>
</dbReference>
<keyword evidence="3" id="KW-1185">Reference proteome</keyword>
<gene>
    <name evidence="2" type="ORF">E3N88_18823</name>
</gene>
<sequence length="233" mass="26442">MILDGFSLSVLPRVGRCTKFRRMRIGQEKALDYDIFTEIKEREHAEQWIGGDMPSFLREITVEFLSTFTYRLAEETGTLLYKARITKLTDVTLRIWWHQVADGGSVSNAYEPAEAYIPWMIGTHKLIKIARKSQEFATISVGATRAFRDNNTNSTTKIEKGHFFVYTRDGQCFVFPIGHLKSCIFRELLTMSEEEFGLSSSGPITFTCDASFMKVAANLVVQGATQAKERALL</sequence>
<reference evidence="2 3" key="1">
    <citation type="submission" date="2019-05" db="EMBL/GenBank/DDBJ databases">
        <title>Mikania micrantha, genome provides insights into the molecular mechanism of rapid growth.</title>
        <authorList>
            <person name="Liu B."/>
        </authorList>
    </citation>
    <scope>NUCLEOTIDE SEQUENCE [LARGE SCALE GENOMIC DNA]</scope>
    <source>
        <strain evidence="2">NLD-2019</strain>
        <tissue evidence="2">Leaf</tissue>
    </source>
</reference>
<dbReference type="Proteomes" id="UP000326396">
    <property type="component" value="Linkage Group LG18"/>
</dbReference>
<dbReference type="AlphaFoldDB" id="A0A5N6NPG7"/>
<comment type="similarity">
    <text evidence="1">Belongs to the ARG7 family.</text>
</comment>
<evidence type="ECO:0008006" key="4">
    <source>
        <dbReference type="Google" id="ProtNLM"/>
    </source>
</evidence>
<proteinExistence type="inferred from homology"/>
<evidence type="ECO:0000313" key="2">
    <source>
        <dbReference type="EMBL" id="KAD4982152.1"/>
    </source>
</evidence>
<evidence type="ECO:0000313" key="3">
    <source>
        <dbReference type="Proteomes" id="UP000326396"/>
    </source>
</evidence>
<dbReference type="GO" id="GO:0009733">
    <property type="term" value="P:response to auxin"/>
    <property type="evidence" value="ECO:0007669"/>
    <property type="project" value="InterPro"/>
</dbReference>
<dbReference type="EMBL" id="SZYD01000010">
    <property type="protein sequence ID" value="KAD4982152.1"/>
    <property type="molecule type" value="Genomic_DNA"/>
</dbReference>
<dbReference type="PANTHER" id="PTHR31175:SF82">
    <property type="entry name" value="AUXIN-RESPONSIVE PROTEIN SAUR65"/>
    <property type="match status" value="1"/>
</dbReference>
<name>A0A5N6NPG7_9ASTR</name>
<dbReference type="Pfam" id="PF02519">
    <property type="entry name" value="Auxin_inducible"/>
    <property type="match status" value="1"/>
</dbReference>